<reference evidence="8" key="1">
    <citation type="submission" date="2020-09" db="EMBL/GenBank/DDBJ databases">
        <title>Pelagicoccus enzymogenes sp. nov. with an EPS production, isolated from marine sediment.</title>
        <authorList>
            <person name="Feng X."/>
        </authorList>
    </citation>
    <scope>NUCLEOTIDE SEQUENCE</scope>
    <source>
        <strain evidence="8">NFK12</strain>
    </source>
</reference>
<name>A0A927IH23_9BACT</name>
<dbReference type="GO" id="GO:0008137">
    <property type="term" value="F:NADH dehydrogenase (ubiquinone) activity"/>
    <property type="evidence" value="ECO:0007669"/>
    <property type="project" value="InterPro"/>
</dbReference>
<feature type="transmembrane region" description="Helical" evidence="5">
    <location>
        <begin position="428"/>
        <end position="447"/>
    </location>
</feature>
<gene>
    <name evidence="5" type="primary">nuoN</name>
    <name evidence="8" type="ORF">IEN85_05705</name>
</gene>
<comment type="function">
    <text evidence="5">NDH-1 shuttles electrons from NADH, via FMN and iron-sulfur (Fe-S) centers, to quinones in the respiratory chain. The immediate electron acceptor for the enzyme in this species is believed to be ubiquinone. Couples the redox reaction to proton translocation (for every two electrons transferred, four hydrogen ions are translocated across the cytoplasmic membrane), and thus conserves the redox energy in a proton gradient.</text>
</comment>
<protein>
    <recommendedName>
        <fullName evidence="5">NADH-quinone oxidoreductase subunit N</fullName>
        <ecNumber evidence="5">7.1.1.-</ecNumber>
    </recommendedName>
    <alternativeName>
        <fullName evidence="5">NADH dehydrogenase I subunit N</fullName>
    </alternativeName>
    <alternativeName>
        <fullName evidence="5">NDH-1 subunit N</fullName>
    </alternativeName>
</protein>
<dbReference type="Pfam" id="PF00361">
    <property type="entry name" value="Proton_antipo_M"/>
    <property type="match status" value="1"/>
</dbReference>
<keyword evidence="9" id="KW-1185">Reference proteome</keyword>
<dbReference type="GO" id="GO:0012505">
    <property type="term" value="C:endomembrane system"/>
    <property type="evidence" value="ECO:0007669"/>
    <property type="project" value="UniProtKB-SubCell"/>
</dbReference>
<feature type="domain" description="NADH:quinone oxidoreductase/Mrp antiporter transmembrane" evidence="7">
    <location>
        <begin position="137"/>
        <end position="442"/>
    </location>
</feature>
<keyword evidence="5" id="KW-0520">NAD</keyword>
<keyword evidence="5" id="KW-0874">Quinone</keyword>
<feature type="transmembrane region" description="Helical" evidence="5">
    <location>
        <begin position="320"/>
        <end position="342"/>
    </location>
</feature>
<feature type="transmembrane region" description="Helical" evidence="5">
    <location>
        <begin position="291"/>
        <end position="313"/>
    </location>
</feature>
<evidence type="ECO:0000256" key="6">
    <source>
        <dbReference type="RuleBase" id="RU000320"/>
    </source>
</evidence>
<accession>A0A927IH23</accession>
<dbReference type="InterPro" id="IPR001750">
    <property type="entry name" value="ND/Mrp_TM"/>
</dbReference>
<dbReference type="EC" id="7.1.1.-" evidence="5"/>
<keyword evidence="4 5" id="KW-0472">Membrane</keyword>
<dbReference type="AlphaFoldDB" id="A0A927IH23"/>
<dbReference type="InterPro" id="IPR010096">
    <property type="entry name" value="NADH-Q_OxRdtase_suN/2"/>
</dbReference>
<keyword evidence="5" id="KW-0830">Ubiquinone</keyword>
<dbReference type="PANTHER" id="PTHR22773">
    <property type="entry name" value="NADH DEHYDROGENASE"/>
    <property type="match status" value="1"/>
</dbReference>
<proteinExistence type="inferred from homology"/>
<dbReference type="RefSeq" id="WP_191616105.1">
    <property type="nucleotide sequence ID" value="NZ_JACYFG010000006.1"/>
</dbReference>
<dbReference type="EMBL" id="JACYFG010000006">
    <property type="protein sequence ID" value="MBD5778980.1"/>
    <property type="molecule type" value="Genomic_DNA"/>
</dbReference>
<dbReference type="NCBIfam" id="TIGR01770">
    <property type="entry name" value="NDH_I_N"/>
    <property type="match status" value="1"/>
</dbReference>
<feature type="transmembrane region" description="Helical" evidence="5">
    <location>
        <begin position="20"/>
        <end position="41"/>
    </location>
</feature>
<dbReference type="GO" id="GO:0042773">
    <property type="term" value="P:ATP synthesis coupled electron transport"/>
    <property type="evidence" value="ECO:0007669"/>
    <property type="project" value="InterPro"/>
</dbReference>
<keyword evidence="5" id="KW-1278">Translocase</keyword>
<feature type="transmembrane region" description="Helical" evidence="5">
    <location>
        <begin position="263"/>
        <end position="285"/>
    </location>
</feature>
<organism evidence="8 9">
    <name type="scientific">Pelagicoccus enzymogenes</name>
    <dbReference type="NCBI Taxonomy" id="2773457"/>
    <lineage>
        <taxon>Bacteria</taxon>
        <taxon>Pseudomonadati</taxon>
        <taxon>Verrucomicrobiota</taxon>
        <taxon>Opitutia</taxon>
        <taxon>Puniceicoccales</taxon>
        <taxon>Pelagicoccaceae</taxon>
        <taxon>Pelagicoccus</taxon>
    </lineage>
</organism>
<dbReference type="GO" id="GO:0048038">
    <property type="term" value="F:quinone binding"/>
    <property type="evidence" value="ECO:0007669"/>
    <property type="project" value="UniProtKB-KW"/>
</dbReference>
<feature type="transmembrane region" description="Helical" evidence="5">
    <location>
        <begin position="87"/>
        <end position="106"/>
    </location>
</feature>
<comment type="similarity">
    <text evidence="5">Belongs to the complex I subunit 2 family.</text>
</comment>
<dbReference type="Proteomes" id="UP000622317">
    <property type="component" value="Unassembled WGS sequence"/>
</dbReference>
<keyword evidence="2 5" id="KW-0812">Transmembrane</keyword>
<keyword evidence="5" id="KW-0813">Transport</keyword>
<evidence type="ECO:0000256" key="1">
    <source>
        <dbReference type="ARBA" id="ARBA00004127"/>
    </source>
</evidence>
<feature type="transmembrane region" description="Helical" evidence="5">
    <location>
        <begin position="48"/>
        <end position="67"/>
    </location>
</feature>
<comment type="subunit">
    <text evidence="5">NDH-1 is composed of 14 different subunits. Subunits NuoA, H, J, K, L, M, N constitute the membrane sector of the complex.</text>
</comment>
<sequence length="510" mass="53980">MPTDTLNSLGEIAATNTWGAIYPEMILGCLALFLLVLEVVLPKFAHGAIPRISIIGQILLLGYILVFDPSGCCHGVAFGGMIELSGTTQALRIFFLLASIFVSYLAMVSFENKTLARIEYFAITLVVTGALSLMSMSNHFVMLFVALETATVGFYVLVSYFRQNPLSLEAGLKYLIMGALSSAILLFGIVLLYGAASNPALAGSSQDAMNFQNLRTFLEANPGDTLAIIGMLLVISGVAFKIGAFPFQIWIPDVYQGAPVPTTAFLAVSSKAAGFAVLLTLVNTFAPLSSVLIPVLSGIAALTILFGNFAALTQRNLKRVIGLSGVSHAGFLLIGVIAAQTVPAATNWVLFYLFAYLLGSMAVFAVFAHLPKEWDSDLELDDLGDLAKRNGFLGIALAIGIGSLAGIPPLAGFIGKFLIFVAAFQAELYTLLGVGIVGVVISIYYYFGVIKAAFFEVWRFTDEDEEGEAAPALPGATLTCLGKLTIVVAIAGSVVLGFFQGPLGSWLAGN</sequence>
<feature type="transmembrane region" description="Helical" evidence="5">
    <location>
        <begin position="140"/>
        <end position="162"/>
    </location>
</feature>
<evidence type="ECO:0000256" key="2">
    <source>
        <dbReference type="ARBA" id="ARBA00022692"/>
    </source>
</evidence>
<comment type="catalytic activity">
    <reaction evidence="5">
        <text>a quinone + NADH + 5 H(+)(in) = a quinol + NAD(+) + 4 H(+)(out)</text>
        <dbReference type="Rhea" id="RHEA:57888"/>
        <dbReference type="ChEBI" id="CHEBI:15378"/>
        <dbReference type="ChEBI" id="CHEBI:24646"/>
        <dbReference type="ChEBI" id="CHEBI:57540"/>
        <dbReference type="ChEBI" id="CHEBI:57945"/>
        <dbReference type="ChEBI" id="CHEBI:132124"/>
    </reaction>
</comment>
<feature type="transmembrane region" description="Helical" evidence="5">
    <location>
        <begin position="226"/>
        <end position="251"/>
    </location>
</feature>
<evidence type="ECO:0000313" key="9">
    <source>
        <dbReference type="Proteomes" id="UP000622317"/>
    </source>
</evidence>
<evidence type="ECO:0000256" key="4">
    <source>
        <dbReference type="ARBA" id="ARBA00023136"/>
    </source>
</evidence>
<comment type="caution">
    <text evidence="8">The sequence shown here is derived from an EMBL/GenBank/DDBJ whole genome shotgun (WGS) entry which is preliminary data.</text>
</comment>
<feature type="transmembrane region" description="Helical" evidence="5">
    <location>
        <begin position="348"/>
        <end position="370"/>
    </location>
</feature>
<dbReference type="GO" id="GO:0005886">
    <property type="term" value="C:plasma membrane"/>
    <property type="evidence" value="ECO:0007669"/>
    <property type="project" value="UniProtKB-SubCell"/>
</dbReference>
<evidence type="ECO:0000313" key="8">
    <source>
        <dbReference type="EMBL" id="MBD5778980.1"/>
    </source>
</evidence>
<feature type="transmembrane region" description="Helical" evidence="5">
    <location>
        <begin position="174"/>
        <end position="196"/>
    </location>
</feature>
<evidence type="ECO:0000259" key="7">
    <source>
        <dbReference type="Pfam" id="PF00361"/>
    </source>
</evidence>
<feature type="transmembrane region" description="Helical" evidence="5">
    <location>
        <begin position="391"/>
        <end position="422"/>
    </location>
</feature>
<keyword evidence="5" id="KW-1003">Cell membrane</keyword>
<comment type="subcellular location">
    <subcellularLocation>
        <location evidence="5">Cell membrane</location>
        <topology evidence="5">Multi-pass membrane protein</topology>
    </subcellularLocation>
    <subcellularLocation>
        <location evidence="1">Endomembrane system</location>
        <topology evidence="1">Multi-pass membrane protein</topology>
    </subcellularLocation>
    <subcellularLocation>
        <location evidence="6">Membrane</location>
        <topology evidence="6">Multi-pass membrane protein</topology>
    </subcellularLocation>
</comment>
<dbReference type="HAMAP" id="MF_00445">
    <property type="entry name" value="NDH1_NuoN_1"/>
    <property type="match status" value="1"/>
</dbReference>
<evidence type="ECO:0000256" key="5">
    <source>
        <dbReference type="HAMAP-Rule" id="MF_00445"/>
    </source>
</evidence>
<feature type="transmembrane region" description="Helical" evidence="5">
    <location>
        <begin position="118"/>
        <end position="134"/>
    </location>
</feature>
<evidence type="ECO:0000256" key="3">
    <source>
        <dbReference type="ARBA" id="ARBA00022989"/>
    </source>
</evidence>
<keyword evidence="3 5" id="KW-1133">Transmembrane helix</keyword>
<dbReference type="GO" id="GO:0050136">
    <property type="term" value="F:NADH dehydrogenase (quinone) (non-electrogenic) activity"/>
    <property type="evidence" value="ECO:0007669"/>
    <property type="project" value="UniProtKB-UniRule"/>
</dbReference>